<dbReference type="InterPro" id="IPR052340">
    <property type="entry name" value="RNase_Y/CdgJ"/>
</dbReference>
<dbReference type="PANTHER" id="PTHR33525:SF3">
    <property type="entry name" value="RIBONUCLEASE Y"/>
    <property type="match status" value="1"/>
</dbReference>
<dbReference type="InterPro" id="IPR003607">
    <property type="entry name" value="HD/PDEase_dom"/>
</dbReference>
<dbReference type="PROSITE" id="PS51833">
    <property type="entry name" value="HDOD"/>
    <property type="match status" value="1"/>
</dbReference>
<sequence length="281" mass="30974">MSEIIEQEFLNALLTDLENGKLVLPTLPEVALKVRDTLEDDDVSMNKVNEVISSDAALSARLIQVANSPLLRAAQPIDSLLGAISRMGFTMVKNLVTSMVMEQMFQATSDITDSRLRAIWEHSTQVAAISHALCAEMTKLPADQAMLAGLVHDIGVLPILSRVEEIPELLDDEAKLDSIIRKAHGEIGAAILKKWHFSDQLIAVAAEHENLTRDHDGPADYIDIITVANLQSHFGTEHYLTKEDWTKIPAFAKLGLEPEMNLVDLEHVEEKMDAVKIALNG</sequence>
<evidence type="ECO:0000259" key="1">
    <source>
        <dbReference type="PROSITE" id="PS51833"/>
    </source>
</evidence>
<dbReference type="SUPFAM" id="SSF109604">
    <property type="entry name" value="HD-domain/PDEase-like"/>
    <property type="match status" value="1"/>
</dbReference>
<dbReference type="Gene3D" id="1.10.3210.10">
    <property type="entry name" value="Hypothetical protein af1432"/>
    <property type="match status" value="1"/>
</dbReference>
<feature type="domain" description="HDOD" evidence="1">
    <location>
        <begin position="24"/>
        <end position="211"/>
    </location>
</feature>
<dbReference type="PANTHER" id="PTHR33525">
    <property type="match status" value="1"/>
</dbReference>
<dbReference type="Pfam" id="PF08668">
    <property type="entry name" value="HDOD"/>
    <property type="match status" value="1"/>
</dbReference>
<dbReference type="AlphaFoldDB" id="A0A3B0ZJ95"/>
<dbReference type="CDD" id="cd00077">
    <property type="entry name" value="HDc"/>
    <property type="match status" value="1"/>
</dbReference>
<protein>
    <submittedName>
        <fullName evidence="2">HD-GYP domain (HD superfamily hydrolase)</fullName>
    </submittedName>
</protein>
<dbReference type="GO" id="GO:0016787">
    <property type="term" value="F:hydrolase activity"/>
    <property type="evidence" value="ECO:0007669"/>
    <property type="project" value="UniProtKB-KW"/>
</dbReference>
<dbReference type="InterPro" id="IPR006675">
    <property type="entry name" value="HDIG_dom"/>
</dbReference>
<dbReference type="EMBL" id="UOFS01000013">
    <property type="protein sequence ID" value="VAW93515.1"/>
    <property type="molecule type" value="Genomic_DNA"/>
</dbReference>
<accession>A0A3B0ZJ95</accession>
<dbReference type="InterPro" id="IPR013976">
    <property type="entry name" value="HDOD"/>
</dbReference>
<gene>
    <name evidence="2" type="ORF">MNBD_GAMMA22-753</name>
</gene>
<evidence type="ECO:0000313" key="2">
    <source>
        <dbReference type="EMBL" id="VAW93515.1"/>
    </source>
</evidence>
<reference evidence="2" key="1">
    <citation type="submission" date="2018-06" db="EMBL/GenBank/DDBJ databases">
        <authorList>
            <person name="Zhirakovskaya E."/>
        </authorList>
    </citation>
    <scope>NUCLEOTIDE SEQUENCE</scope>
</reference>
<organism evidence="2">
    <name type="scientific">hydrothermal vent metagenome</name>
    <dbReference type="NCBI Taxonomy" id="652676"/>
    <lineage>
        <taxon>unclassified sequences</taxon>
        <taxon>metagenomes</taxon>
        <taxon>ecological metagenomes</taxon>
    </lineage>
</organism>
<proteinExistence type="predicted"/>
<keyword evidence="2" id="KW-0378">Hydrolase</keyword>
<dbReference type="NCBIfam" id="TIGR00277">
    <property type="entry name" value="HDIG"/>
    <property type="match status" value="1"/>
</dbReference>
<name>A0A3B0ZJ95_9ZZZZ</name>